<protein>
    <recommendedName>
        <fullName evidence="4">Phage portal protein</fullName>
    </recommendedName>
</protein>
<name>A0ABP6E582_9ACTN</name>
<evidence type="ECO:0000313" key="3">
    <source>
        <dbReference type="Proteomes" id="UP001500151"/>
    </source>
</evidence>
<dbReference type="RefSeq" id="WP_344395390.1">
    <property type="nucleotide sequence ID" value="NZ_BAAASJ010000113.1"/>
</dbReference>
<reference evidence="3" key="1">
    <citation type="journal article" date="2019" name="Int. J. Syst. Evol. Microbiol.">
        <title>The Global Catalogue of Microorganisms (GCM) 10K type strain sequencing project: providing services to taxonomists for standard genome sequencing and annotation.</title>
        <authorList>
            <consortium name="The Broad Institute Genomics Platform"/>
            <consortium name="The Broad Institute Genome Sequencing Center for Infectious Disease"/>
            <person name="Wu L."/>
            <person name="Ma J."/>
        </authorList>
    </citation>
    <scope>NUCLEOTIDE SEQUENCE [LARGE SCALE GENOMIC DNA]</scope>
    <source>
        <strain evidence="3">JCM 4524</strain>
    </source>
</reference>
<keyword evidence="3" id="KW-1185">Reference proteome</keyword>
<evidence type="ECO:0000313" key="2">
    <source>
        <dbReference type="EMBL" id="GAA2656897.1"/>
    </source>
</evidence>
<dbReference type="EMBL" id="BAAASJ010000113">
    <property type="protein sequence ID" value="GAA2656897.1"/>
    <property type="molecule type" value="Genomic_DNA"/>
</dbReference>
<feature type="region of interest" description="Disordered" evidence="1">
    <location>
        <begin position="510"/>
        <end position="539"/>
    </location>
</feature>
<gene>
    <name evidence="2" type="ORF">GCM10010307_71010</name>
</gene>
<sequence>MRRWRQLIIDTWGALAYKPAYQAAAEGRPTKLPGPMGDSWVPESERRRLAAYTVLASYDSNQAAALLGEDGVDRREYGDASLIVDQTLSHLLGESQQIVVEEDEKATAAPEREALLREWAQAEHVWMRMQHAERNAVLLGDTVYLLAWSRAKSRPVLKTIDPGFYFPVLPDGALDADEYPNRVHLAWEVPDDPATGRKGTLRRVTYELGPIDDGGSRRTYPWSSEPSGVTCYLTDAEWDLDQIDRTGDLDALSLTRARFRTNADGEVLNHLDLQLDFIPVIHVPNTINGAEHYGQSSLLSAAQLLDDLAAADTDSQRASATTGSPIIGLSGARLPVDRKTGQPLPVQVEPGMVWPLGDTGQLSTVDTSAQLAELRAYVETLRDRLSVVTRLPGSVLGTVRPSEVPSGYALQLSFGPLDAMIRSMRLAREAKYPLLLKMVQRLYQLGGVLPPGDNPQATIAFGAYLPTDLTAALELVARGVQAGVLSLETGVRLLVDAGFPIEDASLEVERIQARATPPAPDRQDSDSEKDEEADNTTAA</sequence>
<evidence type="ECO:0000256" key="1">
    <source>
        <dbReference type="SAM" id="MobiDB-lite"/>
    </source>
</evidence>
<dbReference type="Proteomes" id="UP001500151">
    <property type="component" value="Unassembled WGS sequence"/>
</dbReference>
<feature type="compositionally biased region" description="Acidic residues" evidence="1">
    <location>
        <begin position="527"/>
        <end position="539"/>
    </location>
</feature>
<accession>A0ABP6E582</accession>
<organism evidence="2 3">
    <name type="scientific">Streptomyces vastus</name>
    <dbReference type="NCBI Taxonomy" id="285451"/>
    <lineage>
        <taxon>Bacteria</taxon>
        <taxon>Bacillati</taxon>
        <taxon>Actinomycetota</taxon>
        <taxon>Actinomycetes</taxon>
        <taxon>Kitasatosporales</taxon>
        <taxon>Streptomycetaceae</taxon>
        <taxon>Streptomyces</taxon>
    </lineage>
</organism>
<evidence type="ECO:0008006" key="4">
    <source>
        <dbReference type="Google" id="ProtNLM"/>
    </source>
</evidence>
<proteinExistence type="predicted"/>
<comment type="caution">
    <text evidence="2">The sequence shown here is derived from an EMBL/GenBank/DDBJ whole genome shotgun (WGS) entry which is preliminary data.</text>
</comment>